<dbReference type="GeneID" id="81430177"/>
<protein>
    <submittedName>
        <fullName evidence="2">Uncharacterized protein</fullName>
    </submittedName>
</protein>
<evidence type="ECO:0000313" key="2">
    <source>
        <dbReference type="EMBL" id="KAJ5157777.1"/>
    </source>
</evidence>
<keyword evidence="1" id="KW-0812">Transmembrane</keyword>
<proteinExistence type="predicted"/>
<keyword evidence="1" id="KW-1133">Transmembrane helix</keyword>
<dbReference type="AlphaFoldDB" id="A0A9W9HWR3"/>
<name>A0A9W9HWR3_9EURO</name>
<dbReference type="OrthoDB" id="5819582at2759"/>
<dbReference type="EMBL" id="JAPQKN010000006">
    <property type="protein sequence ID" value="KAJ5157777.1"/>
    <property type="molecule type" value="Genomic_DNA"/>
</dbReference>
<accession>A0A9W9HWR3</accession>
<feature type="transmembrane region" description="Helical" evidence="1">
    <location>
        <begin position="52"/>
        <end position="73"/>
    </location>
</feature>
<evidence type="ECO:0000256" key="1">
    <source>
        <dbReference type="SAM" id="Phobius"/>
    </source>
</evidence>
<comment type="caution">
    <text evidence="2">The sequence shown here is derived from an EMBL/GenBank/DDBJ whole genome shotgun (WGS) entry which is preliminary data.</text>
</comment>
<reference evidence="2" key="1">
    <citation type="submission" date="2022-11" db="EMBL/GenBank/DDBJ databases">
        <authorList>
            <person name="Petersen C."/>
        </authorList>
    </citation>
    <scope>NUCLEOTIDE SEQUENCE</scope>
    <source>
        <strain evidence="2">IBT 26290</strain>
    </source>
</reference>
<dbReference type="RefSeq" id="XP_056540766.1">
    <property type="nucleotide sequence ID" value="XM_056691001.1"/>
</dbReference>
<sequence length="102" mass="11576">MERTKWLEGLRGIAAAIVAADPFFMSDVWHPFVSFWTDPPEGNRRLVQLPPIWILFSAQGMVTLFMVISGPQFLARASFAIVRRLLRIYLPVLVTASLAQLF</sequence>
<feature type="transmembrane region" description="Helical" evidence="1">
    <location>
        <begin position="12"/>
        <end position="32"/>
    </location>
</feature>
<gene>
    <name evidence="2" type="ORF">N7482_008877</name>
</gene>
<dbReference type="Proteomes" id="UP001149163">
    <property type="component" value="Unassembled WGS sequence"/>
</dbReference>
<keyword evidence="3" id="KW-1185">Reference proteome</keyword>
<organism evidence="2 3">
    <name type="scientific">Penicillium canariense</name>
    <dbReference type="NCBI Taxonomy" id="189055"/>
    <lineage>
        <taxon>Eukaryota</taxon>
        <taxon>Fungi</taxon>
        <taxon>Dikarya</taxon>
        <taxon>Ascomycota</taxon>
        <taxon>Pezizomycotina</taxon>
        <taxon>Eurotiomycetes</taxon>
        <taxon>Eurotiomycetidae</taxon>
        <taxon>Eurotiales</taxon>
        <taxon>Aspergillaceae</taxon>
        <taxon>Penicillium</taxon>
    </lineage>
</organism>
<reference evidence="2" key="2">
    <citation type="journal article" date="2023" name="IMA Fungus">
        <title>Comparative genomic study of the Penicillium genus elucidates a diverse pangenome and 15 lateral gene transfer events.</title>
        <authorList>
            <person name="Petersen C."/>
            <person name="Sorensen T."/>
            <person name="Nielsen M.R."/>
            <person name="Sondergaard T.E."/>
            <person name="Sorensen J.L."/>
            <person name="Fitzpatrick D.A."/>
            <person name="Frisvad J.C."/>
            <person name="Nielsen K.L."/>
        </authorList>
    </citation>
    <scope>NUCLEOTIDE SEQUENCE</scope>
    <source>
        <strain evidence="2">IBT 26290</strain>
    </source>
</reference>
<evidence type="ECO:0000313" key="3">
    <source>
        <dbReference type="Proteomes" id="UP001149163"/>
    </source>
</evidence>
<keyword evidence="1" id="KW-0472">Membrane</keyword>